<dbReference type="Proteomes" id="UP000247810">
    <property type="component" value="Unassembled WGS sequence"/>
</dbReference>
<keyword evidence="2" id="KW-0560">Oxidoreductase</keyword>
<name>A0A319CSS4_9EURO</name>
<dbReference type="GO" id="GO:0071949">
    <property type="term" value="F:FAD binding"/>
    <property type="evidence" value="ECO:0007669"/>
    <property type="project" value="InterPro"/>
</dbReference>
<dbReference type="InterPro" id="IPR006094">
    <property type="entry name" value="Oxid_FAD_bind_N"/>
</dbReference>
<dbReference type="STRING" id="1448320.A0A319CSS4"/>
<proteinExistence type="inferred from homology"/>
<dbReference type="OrthoDB" id="9983560at2759"/>
<gene>
    <name evidence="5" type="ORF">BO71DRAFT_391672</name>
</gene>
<evidence type="ECO:0000256" key="1">
    <source>
        <dbReference type="ARBA" id="ARBA00005466"/>
    </source>
</evidence>
<accession>A0A319CSS4</accession>
<sequence>MRAFSLLLLAGAQTVFAKCKCTPTDPCWPSLSTWNALNSSVDGKLINTQPMAQPCYPGPDYNDELCQVMSDEWTNSTFRELSPVGYCYPRVDTCSPANMTSANHTQCTLGTSPVYAIIATEPDDVAAGIKFAKDNNVRLVIKNTGHDIVGRSQGYGALMIWIKYIKTGVTYHETYTPSDGCQLNWTGSAFTVGGGYVWEDLYTAAASHDRIVVGGGDPTVGVIGGYLQGGGHSPSSHLFGLGTDQVLEYTVVLASGEIVTTNTCQNTDLFTALRGGGGGTYGVVISATIKAHPTHPFLGHSLDIIPKAANLSTLLHLTANIMSKYPLLSDAGFSGYAELLPSSDVSLSVPAGAVYFQNFGVMVPPDNASATIQHARSVLTSQVLADLLPYNGTAFLIKSTWYNFPSFSAYYNTISGGRSTNPAGTSDILLTSRMFDKPSLLNNAENLEKMFHTIFSASDSAPLSVTDTVLYLCLIGGGQVLHPAPYTSVNPAWRKTYLLTEIIVLWPEDSSPQTANRTISDTTFRKSNAMKALTPGMGSYLNEADGSDPAWKEDFYGPNYDWLLEVKKKYDPEDAFYCWRCVGSESWAEVTGTRGYGPLCQA</sequence>
<evidence type="ECO:0000313" key="6">
    <source>
        <dbReference type="Proteomes" id="UP000247810"/>
    </source>
</evidence>
<comment type="similarity">
    <text evidence="1">Belongs to the oxygen-dependent FAD-linked oxidoreductase family.</text>
</comment>
<evidence type="ECO:0000313" key="5">
    <source>
        <dbReference type="EMBL" id="PYH88396.1"/>
    </source>
</evidence>
<evidence type="ECO:0000256" key="2">
    <source>
        <dbReference type="ARBA" id="ARBA00023002"/>
    </source>
</evidence>
<dbReference type="GO" id="GO:0016491">
    <property type="term" value="F:oxidoreductase activity"/>
    <property type="evidence" value="ECO:0007669"/>
    <property type="project" value="UniProtKB-KW"/>
</dbReference>
<feature type="signal peptide" evidence="3">
    <location>
        <begin position="1"/>
        <end position="17"/>
    </location>
</feature>
<dbReference type="InterPro" id="IPR016166">
    <property type="entry name" value="FAD-bd_PCMH"/>
</dbReference>
<organism evidence="5 6">
    <name type="scientific">Aspergillus ellipticus CBS 707.79</name>
    <dbReference type="NCBI Taxonomy" id="1448320"/>
    <lineage>
        <taxon>Eukaryota</taxon>
        <taxon>Fungi</taxon>
        <taxon>Dikarya</taxon>
        <taxon>Ascomycota</taxon>
        <taxon>Pezizomycotina</taxon>
        <taxon>Eurotiomycetes</taxon>
        <taxon>Eurotiomycetidae</taxon>
        <taxon>Eurotiales</taxon>
        <taxon>Aspergillaceae</taxon>
        <taxon>Aspergillus</taxon>
        <taxon>Aspergillus subgen. Circumdati</taxon>
    </lineage>
</organism>
<evidence type="ECO:0000259" key="4">
    <source>
        <dbReference type="PROSITE" id="PS51387"/>
    </source>
</evidence>
<keyword evidence="3" id="KW-0732">Signal</keyword>
<dbReference type="SUPFAM" id="SSF56176">
    <property type="entry name" value="FAD-binding/transporter-associated domain-like"/>
    <property type="match status" value="1"/>
</dbReference>
<dbReference type="InterPro" id="IPR050432">
    <property type="entry name" value="FAD-linked_Oxidoreductases_BP"/>
</dbReference>
<dbReference type="InterPro" id="IPR012951">
    <property type="entry name" value="BBE"/>
</dbReference>
<protein>
    <submittedName>
        <fullName evidence="5">FAD-binding domain-containing protein</fullName>
    </submittedName>
</protein>
<dbReference type="PANTHER" id="PTHR13878">
    <property type="entry name" value="GULONOLACTONE OXIDASE"/>
    <property type="match status" value="1"/>
</dbReference>
<dbReference type="InterPro" id="IPR036318">
    <property type="entry name" value="FAD-bd_PCMH-like_sf"/>
</dbReference>
<dbReference type="InterPro" id="IPR016169">
    <property type="entry name" value="FAD-bd_PCMH_sub2"/>
</dbReference>
<dbReference type="AlphaFoldDB" id="A0A319CSS4"/>
<evidence type="ECO:0000256" key="3">
    <source>
        <dbReference type="SAM" id="SignalP"/>
    </source>
</evidence>
<dbReference type="PANTHER" id="PTHR13878:SF91">
    <property type="entry name" value="FAD BINDING DOMAIN PROTEIN (AFU_ORTHOLOGUE AFUA_6G12070)-RELATED"/>
    <property type="match status" value="1"/>
</dbReference>
<dbReference type="EMBL" id="KZ826098">
    <property type="protein sequence ID" value="PYH88396.1"/>
    <property type="molecule type" value="Genomic_DNA"/>
</dbReference>
<dbReference type="Gene3D" id="3.40.462.20">
    <property type="match status" value="1"/>
</dbReference>
<dbReference type="PROSITE" id="PS51387">
    <property type="entry name" value="FAD_PCMH"/>
    <property type="match status" value="1"/>
</dbReference>
<feature type="domain" description="FAD-binding PCMH-type" evidence="4">
    <location>
        <begin position="109"/>
        <end position="294"/>
    </location>
</feature>
<reference evidence="5 6" key="1">
    <citation type="submission" date="2018-02" db="EMBL/GenBank/DDBJ databases">
        <title>The genomes of Aspergillus section Nigri reveals drivers in fungal speciation.</title>
        <authorList>
            <consortium name="DOE Joint Genome Institute"/>
            <person name="Vesth T.C."/>
            <person name="Nybo J."/>
            <person name="Theobald S."/>
            <person name="Brandl J."/>
            <person name="Frisvad J.C."/>
            <person name="Nielsen K.F."/>
            <person name="Lyhne E.K."/>
            <person name="Kogle M.E."/>
            <person name="Kuo A."/>
            <person name="Riley R."/>
            <person name="Clum A."/>
            <person name="Nolan M."/>
            <person name="Lipzen A."/>
            <person name="Salamov A."/>
            <person name="Henrissat B."/>
            <person name="Wiebenga A."/>
            <person name="De vries R.P."/>
            <person name="Grigoriev I.V."/>
            <person name="Mortensen U.H."/>
            <person name="Andersen M.R."/>
            <person name="Baker S.E."/>
        </authorList>
    </citation>
    <scope>NUCLEOTIDE SEQUENCE [LARGE SCALE GENOMIC DNA]</scope>
    <source>
        <strain evidence="5 6">CBS 707.79</strain>
    </source>
</reference>
<dbReference type="Pfam" id="PF08031">
    <property type="entry name" value="BBE"/>
    <property type="match status" value="1"/>
</dbReference>
<dbReference type="VEuPathDB" id="FungiDB:BO71DRAFT_391672"/>
<keyword evidence="6" id="KW-1185">Reference proteome</keyword>
<dbReference type="Gene3D" id="3.30.465.10">
    <property type="match status" value="2"/>
</dbReference>
<dbReference type="Pfam" id="PF01565">
    <property type="entry name" value="FAD_binding_4"/>
    <property type="match status" value="1"/>
</dbReference>
<feature type="chain" id="PRO_5016311505" evidence="3">
    <location>
        <begin position="18"/>
        <end position="602"/>
    </location>
</feature>